<dbReference type="AlphaFoldDB" id="A0A8H3LUJ1"/>
<reference evidence="1" key="1">
    <citation type="submission" date="2019-10" db="EMBL/GenBank/DDBJ databases">
        <title>Conservation and host-specific expression of non-tandemly repeated heterogenous ribosome RNA gene in arbuscular mycorrhizal fungi.</title>
        <authorList>
            <person name="Maeda T."/>
            <person name="Kobayashi Y."/>
            <person name="Nakagawa T."/>
            <person name="Ezawa T."/>
            <person name="Yamaguchi K."/>
            <person name="Bino T."/>
            <person name="Nishimoto Y."/>
            <person name="Shigenobu S."/>
            <person name="Kawaguchi M."/>
        </authorList>
    </citation>
    <scope>NUCLEOTIDE SEQUENCE</scope>
    <source>
        <strain evidence="1">HR1</strain>
    </source>
</reference>
<organism evidence="1 2">
    <name type="scientific">Rhizophagus clarus</name>
    <dbReference type="NCBI Taxonomy" id="94130"/>
    <lineage>
        <taxon>Eukaryota</taxon>
        <taxon>Fungi</taxon>
        <taxon>Fungi incertae sedis</taxon>
        <taxon>Mucoromycota</taxon>
        <taxon>Glomeromycotina</taxon>
        <taxon>Glomeromycetes</taxon>
        <taxon>Glomerales</taxon>
        <taxon>Glomeraceae</taxon>
        <taxon>Rhizophagus</taxon>
    </lineage>
</organism>
<evidence type="ECO:0000313" key="2">
    <source>
        <dbReference type="Proteomes" id="UP000615446"/>
    </source>
</evidence>
<dbReference type="GO" id="GO:0016301">
    <property type="term" value="F:kinase activity"/>
    <property type="evidence" value="ECO:0007669"/>
    <property type="project" value="UniProtKB-KW"/>
</dbReference>
<dbReference type="EMBL" id="BLAL01000221">
    <property type="protein sequence ID" value="GES93122.1"/>
    <property type="molecule type" value="Genomic_DNA"/>
</dbReference>
<dbReference type="SMART" id="SM00671">
    <property type="entry name" value="SEL1"/>
    <property type="match status" value="2"/>
</dbReference>
<dbReference type="Pfam" id="PF08238">
    <property type="entry name" value="Sel1"/>
    <property type="match status" value="2"/>
</dbReference>
<keyword evidence="1" id="KW-0418">Kinase</keyword>
<proteinExistence type="predicted"/>
<protein>
    <submittedName>
        <fullName evidence="1">Kinase-like domain-containing protein</fullName>
    </submittedName>
</protein>
<gene>
    <name evidence="1" type="ORF">RCL2_001988000</name>
</gene>
<dbReference type="SUPFAM" id="SSF81901">
    <property type="entry name" value="HCP-like"/>
    <property type="match status" value="1"/>
</dbReference>
<name>A0A8H3LUJ1_9GLOM</name>
<accession>A0A8H3LUJ1</accession>
<sequence length="99" mass="11383">MELQNLSQKIKSTRKKLFFTETWAIGQFNLGLNYGNGISVKKDLKMAAYWYEKAANNGHLKAMHNLAHLQYIKNMEADGNHQKAFELFEKPAEGNYAQC</sequence>
<evidence type="ECO:0000313" key="1">
    <source>
        <dbReference type="EMBL" id="GES93122.1"/>
    </source>
</evidence>
<dbReference type="Gene3D" id="1.25.40.10">
    <property type="entry name" value="Tetratricopeptide repeat domain"/>
    <property type="match status" value="1"/>
</dbReference>
<dbReference type="Proteomes" id="UP000615446">
    <property type="component" value="Unassembled WGS sequence"/>
</dbReference>
<comment type="caution">
    <text evidence="1">The sequence shown here is derived from an EMBL/GenBank/DDBJ whole genome shotgun (WGS) entry which is preliminary data.</text>
</comment>
<dbReference type="PANTHER" id="PTHR45011">
    <property type="entry name" value="DAP3-BINDING CELL DEATH ENHANCER 1"/>
    <property type="match status" value="1"/>
</dbReference>
<dbReference type="InterPro" id="IPR052748">
    <property type="entry name" value="ISR_Activator"/>
</dbReference>
<keyword evidence="1" id="KW-0808">Transferase</keyword>
<dbReference type="OrthoDB" id="2384430at2759"/>
<dbReference type="InterPro" id="IPR006597">
    <property type="entry name" value="Sel1-like"/>
</dbReference>
<dbReference type="PANTHER" id="PTHR45011:SF1">
    <property type="entry name" value="DAP3-BINDING CELL DEATH ENHANCER 1"/>
    <property type="match status" value="1"/>
</dbReference>
<dbReference type="InterPro" id="IPR011990">
    <property type="entry name" value="TPR-like_helical_dom_sf"/>
</dbReference>